<keyword evidence="2 5" id="KW-0853">WD repeat</keyword>
<feature type="repeat" description="WD" evidence="5">
    <location>
        <begin position="420"/>
        <end position="461"/>
    </location>
</feature>
<keyword evidence="3" id="KW-0677">Repeat</keyword>
<feature type="repeat" description="WD" evidence="5">
    <location>
        <begin position="523"/>
        <end position="546"/>
    </location>
</feature>
<feature type="repeat" description="WD" evidence="5">
    <location>
        <begin position="647"/>
        <end position="681"/>
    </location>
</feature>
<evidence type="ECO:0000313" key="8">
    <source>
        <dbReference type="EMBL" id="KAJ4458366.1"/>
    </source>
</evidence>
<dbReference type="Proteomes" id="UP001141327">
    <property type="component" value="Unassembled WGS sequence"/>
</dbReference>
<dbReference type="InterPro" id="IPR020472">
    <property type="entry name" value="WD40_PAC1"/>
</dbReference>
<gene>
    <name evidence="8" type="ORF">PAPYR_5919</name>
</gene>
<feature type="repeat" description="WD" evidence="5">
    <location>
        <begin position="105"/>
        <end position="146"/>
    </location>
</feature>
<dbReference type="PANTHER" id="PTHR19854">
    <property type="entry name" value="TRANSDUCIN BETA-LIKE 3"/>
    <property type="match status" value="1"/>
</dbReference>
<keyword evidence="9" id="KW-1185">Reference proteome</keyword>
<dbReference type="EMBL" id="JAPMOS010000030">
    <property type="protein sequence ID" value="KAJ4458366.1"/>
    <property type="molecule type" value="Genomic_DNA"/>
</dbReference>
<evidence type="ECO:0000256" key="3">
    <source>
        <dbReference type="ARBA" id="ARBA00022737"/>
    </source>
</evidence>
<dbReference type="SUPFAM" id="SSF50978">
    <property type="entry name" value="WD40 repeat-like"/>
    <property type="match status" value="1"/>
</dbReference>
<dbReference type="PROSITE" id="PS50082">
    <property type="entry name" value="WD_REPEATS_2"/>
    <property type="match status" value="9"/>
</dbReference>
<sequence length="1188" mass="129626">MELRTDYRLSSTFRPYYQDGPIMMMPYSNILCCAQENIVNVIDLSTGAQLLSLTAEGTITALTVHEPRTKNPDAPVLAGCTLVTAASNLAVQIWDLERGECTKTWKPHQRPVLWMAFHPSGVLLAMASADHMARVWDITRAVCTHSFREHEGMVTRVAFHPIPEVYQLITASDDHKIRLYDLLTSTFLSRPASHPVYTPHVYTPHVYSPCLLPHVSSPRLLPHIPMTLTPPSPPRLPPSTCLMTLDGHNSAPTALAFYPRRSVAPALLAAAEAAHVGAAARHKQKQKQGETAKIQESYVLVSGARDGVLCLWDIESGGALLHTQAVFQGVESLHYLPAALSPANTPATGLHEATATLLAVGREQTLVAIRLPSLETHWRRSGNMGEVIDARFIGDEEVLVASNADELRRFTISSQTFTPLLGHTDTILSLDVSPDGRFAVTGSKDMSLRLWDLTTNRPIAQSLCSHHHLSCPTLCPTPSCLLHARGHAAAVSTVTFSSRQLPLTTLAATTPEGAAGVVMGPVFVVSGSEDRTVKRWDIQQALKQAVKAAATGEEAEEGEVTSAAATQLAHLKDINATAVAPNDSLIATGSQDRSVKLWRAADLTPVATLQGHRRGIWALAFSPVENLCRGAHFLNHNHTYICSWRGIWALAFLPVEKVLASASGDHTVRIWSLVDNSCIKVLEGHSSSVLRVVFATRGTQLLTSGGDGLAKVWALRTGECVATLPESHDDRVWALASREDGSRMLTGGGDGIIRVWDDCTGQHKLEQAEKRAQQELRGQDLANALKAKQYRRACTLAIEMNKPHKLLAILDEMLTALPLPGPADNACSAPQITPKALAHYKNPHHPLLPTRRPHRIIAASIATLDEIVAGLSPAHLLQTLKYASQWNTNGRTWCLAYHSFIRTLWTWVHQVHGTNMCIRFMVLTCASGSCHIAQHFLSVVFRCVPPESLLKLPGIKEITEGLLPYTERHYVRAERMVIESNLLTFAVDKMRTGSSSRHTPTLPHHKSIYPTVDSRHTPTHKFHKSTCPTVDIPRSRHTPTHKFHKSIEQQAVSIPKSAPVAPVPAPAPATPAPAPEPPKAEEDEDAAAPVEVEKAEEDTATNPEPASGKGSKKVPRKAVAEEEAEEAAVMQAEAEEDPEEKPRHAFLSARRGARGRGASPSQRALGRHERESPAGRSTSPKQGRRRTK</sequence>
<evidence type="ECO:0000256" key="6">
    <source>
        <dbReference type="SAM" id="MobiDB-lite"/>
    </source>
</evidence>
<dbReference type="Pfam" id="PF08625">
    <property type="entry name" value="Utp13"/>
    <property type="match status" value="2"/>
</dbReference>
<evidence type="ECO:0000256" key="5">
    <source>
        <dbReference type="PROSITE-ProRule" id="PRU00221"/>
    </source>
</evidence>
<feature type="compositionally biased region" description="Pro residues" evidence="6">
    <location>
        <begin position="1061"/>
        <end position="1077"/>
    </location>
</feature>
<dbReference type="PROSITE" id="PS50294">
    <property type="entry name" value="WD_REPEATS_REGION"/>
    <property type="match status" value="5"/>
</dbReference>
<dbReference type="SUPFAM" id="SSF50998">
    <property type="entry name" value="Quinoprotein alcohol dehydrogenase-like"/>
    <property type="match status" value="1"/>
</dbReference>
<dbReference type="InterPro" id="IPR001680">
    <property type="entry name" value="WD40_rpt"/>
</dbReference>
<feature type="domain" description="U3 small nucleolar RNA-associated protein 13 C-terminal" evidence="7">
    <location>
        <begin position="929"/>
        <end position="990"/>
    </location>
</feature>
<dbReference type="PANTHER" id="PTHR19854:SF15">
    <property type="entry name" value="TRANSDUCIN BETA-LIKE PROTEIN 3"/>
    <property type="match status" value="1"/>
</dbReference>
<feature type="repeat" description="WD" evidence="5">
    <location>
        <begin position="147"/>
        <end position="190"/>
    </location>
</feature>
<evidence type="ECO:0000259" key="7">
    <source>
        <dbReference type="Pfam" id="PF08625"/>
    </source>
</evidence>
<proteinExistence type="predicted"/>
<feature type="region of interest" description="Disordered" evidence="6">
    <location>
        <begin position="992"/>
        <end position="1038"/>
    </location>
</feature>
<comment type="subcellular location">
    <subcellularLocation>
        <location evidence="1">Nucleus</location>
        <location evidence="1">Nucleolus</location>
    </subcellularLocation>
</comment>
<dbReference type="PROSITE" id="PS00678">
    <property type="entry name" value="WD_REPEATS_1"/>
    <property type="match status" value="2"/>
</dbReference>
<dbReference type="InterPro" id="IPR036322">
    <property type="entry name" value="WD40_repeat_dom_sf"/>
</dbReference>
<dbReference type="CDD" id="cd00200">
    <property type="entry name" value="WD40"/>
    <property type="match status" value="1"/>
</dbReference>
<feature type="repeat" description="WD" evidence="5">
    <location>
        <begin position="300"/>
        <end position="322"/>
    </location>
</feature>
<dbReference type="InterPro" id="IPR011047">
    <property type="entry name" value="Quinoprotein_ADH-like_sf"/>
</dbReference>
<dbReference type="InterPro" id="IPR019775">
    <property type="entry name" value="WD40_repeat_CS"/>
</dbReference>
<keyword evidence="4" id="KW-0539">Nucleus</keyword>
<reference evidence="8" key="1">
    <citation type="journal article" date="2022" name="bioRxiv">
        <title>Genomics of Preaxostyla Flagellates Illuminates Evolutionary Transitions and the Path Towards Mitochondrial Loss.</title>
        <authorList>
            <person name="Novak L.V.F."/>
            <person name="Treitli S.C."/>
            <person name="Pyrih J."/>
            <person name="Halakuc P."/>
            <person name="Pipaliya S.V."/>
            <person name="Vacek V."/>
            <person name="Brzon O."/>
            <person name="Soukal P."/>
            <person name="Eme L."/>
            <person name="Dacks J.B."/>
            <person name="Karnkowska A."/>
            <person name="Elias M."/>
            <person name="Hampl V."/>
        </authorList>
    </citation>
    <scope>NUCLEOTIDE SEQUENCE</scope>
    <source>
        <strain evidence="8">RCP-MX</strain>
    </source>
</reference>
<evidence type="ECO:0000256" key="1">
    <source>
        <dbReference type="ARBA" id="ARBA00004604"/>
    </source>
</evidence>
<dbReference type="InterPro" id="IPR015943">
    <property type="entry name" value="WD40/YVTN_repeat-like_dom_sf"/>
</dbReference>
<dbReference type="Pfam" id="PF00400">
    <property type="entry name" value="WD40"/>
    <property type="match status" value="8"/>
</dbReference>
<evidence type="ECO:0000313" key="9">
    <source>
        <dbReference type="Proteomes" id="UP001141327"/>
    </source>
</evidence>
<dbReference type="Gene3D" id="2.130.10.10">
    <property type="entry name" value="YVTN repeat-like/Quinoprotein amine dehydrogenase"/>
    <property type="match status" value="5"/>
</dbReference>
<dbReference type="SMART" id="SM00320">
    <property type="entry name" value="WD40"/>
    <property type="match status" value="11"/>
</dbReference>
<protein>
    <submittedName>
        <fullName evidence="8">U3 small nucleolar RNA-associated protein 13</fullName>
    </submittedName>
</protein>
<feature type="repeat" description="WD" evidence="5">
    <location>
        <begin position="682"/>
        <end position="723"/>
    </location>
</feature>
<evidence type="ECO:0000256" key="2">
    <source>
        <dbReference type="ARBA" id="ARBA00022574"/>
    </source>
</evidence>
<feature type="repeat" description="WD" evidence="5">
    <location>
        <begin position="567"/>
        <end position="608"/>
    </location>
</feature>
<name>A0ABQ8UGI1_9EUKA</name>
<feature type="domain" description="U3 small nucleolar RNA-associated protein 13 C-terminal" evidence="7">
    <location>
        <begin position="779"/>
        <end position="897"/>
    </location>
</feature>
<feature type="repeat" description="WD" evidence="5">
    <location>
        <begin position="725"/>
        <end position="757"/>
    </location>
</feature>
<evidence type="ECO:0000256" key="4">
    <source>
        <dbReference type="ARBA" id="ARBA00023242"/>
    </source>
</evidence>
<dbReference type="InterPro" id="IPR013934">
    <property type="entry name" value="Utp13_C"/>
</dbReference>
<comment type="caution">
    <text evidence="8">The sequence shown here is derived from an EMBL/GenBank/DDBJ whole genome shotgun (WGS) entry which is preliminary data.</text>
</comment>
<feature type="region of interest" description="Disordered" evidence="6">
    <location>
        <begin position="1050"/>
        <end position="1188"/>
    </location>
</feature>
<organism evidence="8 9">
    <name type="scientific">Paratrimastix pyriformis</name>
    <dbReference type="NCBI Taxonomy" id="342808"/>
    <lineage>
        <taxon>Eukaryota</taxon>
        <taxon>Metamonada</taxon>
        <taxon>Preaxostyla</taxon>
        <taxon>Paratrimastigidae</taxon>
        <taxon>Paratrimastix</taxon>
    </lineage>
</organism>
<dbReference type="PRINTS" id="PR00320">
    <property type="entry name" value="GPROTEINBRPT"/>
</dbReference>
<accession>A0ABQ8UGI1</accession>